<dbReference type="Pfam" id="PF02518">
    <property type="entry name" value="HATPase_c"/>
    <property type="match status" value="1"/>
</dbReference>
<dbReference type="InterPro" id="IPR035965">
    <property type="entry name" value="PAS-like_dom_sf"/>
</dbReference>
<dbReference type="InterPro" id="IPR005467">
    <property type="entry name" value="His_kinase_dom"/>
</dbReference>
<dbReference type="RefSeq" id="WP_088824209.1">
    <property type="nucleotide sequence ID" value="NZ_FZLN01000004.1"/>
</dbReference>
<dbReference type="Proteomes" id="UP000243463">
    <property type="component" value="Unassembled WGS sequence"/>
</dbReference>
<dbReference type="Pfam" id="PF00512">
    <property type="entry name" value="HisKA"/>
    <property type="match status" value="1"/>
</dbReference>
<keyword evidence="4" id="KW-0812">Transmembrane</keyword>
<evidence type="ECO:0000256" key="2">
    <source>
        <dbReference type="ARBA" id="ARBA00012438"/>
    </source>
</evidence>
<dbReference type="Pfam" id="PF25323">
    <property type="entry name" value="6TM_PilS"/>
    <property type="match status" value="1"/>
</dbReference>
<dbReference type="InterPro" id="IPR003594">
    <property type="entry name" value="HATPase_dom"/>
</dbReference>
<dbReference type="InterPro" id="IPR036097">
    <property type="entry name" value="HisK_dim/P_sf"/>
</dbReference>
<dbReference type="SUPFAM" id="SSF55874">
    <property type="entry name" value="ATPase domain of HSP90 chaperone/DNA topoisomerase II/histidine kinase"/>
    <property type="match status" value="1"/>
</dbReference>
<dbReference type="InterPro" id="IPR004358">
    <property type="entry name" value="Sig_transdc_His_kin-like_C"/>
</dbReference>
<gene>
    <name evidence="6" type="ORF">SAMN05444584_2017</name>
</gene>
<feature type="transmembrane region" description="Helical" evidence="4">
    <location>
        <begin position="125"/>
        <end position="144"/>
    </location>
</feature>
<dbReference type="InterPro" id="IPR003661">
    <property type="entry name" value="HisK_dim/P_dom"/>
</dbReference>
<comment type="catalytic activity">
    <reaction evidence="1">
        <text>ATP + protein L-histidine = ADP + protein N-phospho-L-histidine.</text>
        <dbReference type="EC" id="2.7.13.3"/>
    </reaction>
</comment>
<dbReference type="GO" id="GO:0000155">
    <property type="term" value="F:phosphorelay sensor kinase activity"/>
    <property type="evidence" value="ECO:0007669"/>
    <property type="project" value="InterPro"/>
</dbReference>
<dbReference type="Gene3D" id="3.30.450.20">
    <property type="entry name" value="PAS domain"/>
    <property type="match status" value="1"/>
</dbReference>
<keyword evidence="6" id="KW-0418">Kinase</keyword>
<dbReference type="PRINTS" id="PR00344">
    <property type="entry name" value="BCTRLSENSOR"/>
</dbReference>
<proteinExistence type="predicted"/>
<feature type="transmembrane region" description="Helical" evidence="4">
    <location>
        <begin position="76"/>
        <end position="95"/>
    </location>
</feature>
<dbReference type="EMBL" id="FZLN01000004">
    <property type="protein sequence ID" value="SNQ30037.1"/>
    <property type="molecule type" value="Genomic_DNA"/>
</dbReference>
<evidence type="ECO:0000256" key="4">
    <source>
        <dbReference type="SAM" id="Phobius"/>
    </source>
</evidence>
<dbReference type="Gene3D" id="3.30.565.10">
    <property type="entry name" value="Histidine kinase-like ATPase, C-terminal domain"/>
    <property type="match status" value="1"/>
</dbReference>
<dbReference type="CDD" id="cd00082">
    <property type="entry name" value="HisKA"/>
    <property type="match status" value="1"/>
</dbReference>
<dbReference type="OrthoDB" id="9815750at2"/>
<accession>A0A217EI52</accession>
<evidence type="ECO:0000256" key="1">
    <source>
        <dbReference type="ARBA" id="ARBA00000085"/>
    </source>
</evidence>
<organism evidence="6 7">
    <name type="scientific">Acinetobacter apis</name>
    <dbReference type="NCBI Taxonomy" id="1229165"/>
    <lineage>
        <taxon>Bacteria</taxon>
        <taxon>Pseudomonadati</taxon>
        <taxon>Pseudomonadota</taxon>
        <taxon>Gammaproteobacteria</taxon>
        <taxon>Moraxellales</taxon>
        <taxon>Moraxellaceae</taxon>
        <taxon>Acinetobacter</taxon>
    </lineage>
</organism>
<reference evidence="7" key="1">
    <citation type="submission" date="2017-06" db="EMBL/GenBank/DDBJ databases">
        <authorList>
            <person name="Varghese N."/>
            <person name="Submissions S."/>
        </authorList>
    </citation>
    <scope>NUCLEOTIDE SEQUENCE [LARGE SCALE GENOMIC DNA]</scope>
    <source>
        <strain evidence="7">ANC 5114</strain>
    </source>
</reference>
<dbReference type="InterPro" id="IPR036890">
    <property type="entry name" value="HATPase_C_sf"/>
</dbReference>
<protein>
    <recommendedName>
        <fullName evidence="2">histidine kinase</fullName>
        <ecNumber evidence="2">2.7.13.3</ecNumber>
    </recommendedName>
</protein>
<dbReference type="PANTHER" id="PTHR43065:SF52">
    <property type="entry name" value="SENSOR PROTEIN KINASE PILS"/>
    <property type="match status" value="1"/>
</dbReference>
<feature type="domain" description="Histidine kinase" evidence="5">
    <location>
        <begin position="319"/>
        <end position="520"/>
    </location>
</feature>
<dbReference type="PROSITE" id="PS50109">
    <property type="entry name" value="HIS_KIN"/>
    <property type="match status" value="1"/>
</dbReference>
<feature type="transmembrane region" description="Helical" evidence="4">
    <location>
        <begin position="48"/>
        <end position="69"/>
    </location>
</feature>
<keyword evidence="6" id="KW-0808">Transferase</keyword>
<evidence type="ECO:0000256" key="3">
    <source>
        <dbReference type="ARBA" id="ARBA00022553"/>
    </source>
</evidence>
<dbReference type="SUPFAM" id="SSF47384">
    <property type="entry name" value="Homodimeric domain of signal transducing histidine kinase"/>
    <property type="match status" value="1"/>
</dbReference>
<keyword evidence="4" id="KW-1133">Transmembrane helix</keyword>
<feature type="transmembrane region" description="Helical" evidence="4">
    <location>
        <begin position="156"/>
        <end position="173"/>
    </location>
</feature>
<keyword evidence="4" id="KW-0472">Membrane</keyword>
<dbReference type="PANTHER" id="PTHR43065">
    <property type="entry name" value="SENSOR HISTIDINE KINASE"/>
    <property type="match status" value="1"/>
</dbReference>
<feature type="transmembrane region" description="Helical" evidence="4">
    <location>
        <begin position="12"/>
        <end position="36"/>
    </location>
</feature>
<evidence type="ECO:0000259" key="5">
    <source>
        <dbReference type="PROSITE" id="PS50109"/>
    </source>
</evidence>
<name>A0A217EI52_9GAMM</name>
<keyword evidence="7" id="KW-1185">Reference proteome</keyword>
<dbReference type="Gene3D" id="1.10.287.130">
    <property type="match status" value="1"/>
</dbReference>
<dbReference type="AlphaFoldDB" id="A0A217EI52"/>
<evidence type="ECO:0000313" key="7">
    <source>
        <dbReference type="Proteomes" id="UP000243463"/>
    </source>
</evidence>
<keyword evidence="3" id="KW-0597">Phosphoprotein</keyword>
<dbReference type="SMART" id="SM00388">
    <property type="entry name" value="HisKA"/>
    <property type="match status" value="1"/>
</dbReference>
<dbReference type="SMART" id="SM00387">
    <property type="entry name" value="HATPase_c"/>
    <property type="match status" value="1"/>
</dbReference>
<dbReference type="SUPFAM" id="SSF55785">
    <property type="entry name" value="PYP-like sensor domain (PAS domain)"/>
    <property type="match status" value="1"/>
</dbReference>
<dbReference type="EC" id="2.7.13.3" evidence="2"/>
<evidence type="ECO:0000313" key="6">
    <source>
        <dbReference type="EMBL" id="SNQ30037.1"/>
    </source>
</evidence>
<sequence>MQITISNAFKRFYRLGVWYGIYRLLIACALLAIFFLTLSQAETRYLDFYLLVVFFYTLINIFQLIALILRPRTLRYIIISFISIDILAFSLISFIVGSTNLHISLLFVTSIFISNLLIRKKTALTITLIAIISVTYAPFVGSWFRFATLDNLTNSMILTAIFLAVYSISQFVVKHFQVLQQVNKYQSLELTQLQDLNRYILEQTDMGYLILNENRSIILINPAAQSLLNIPTTVLTQRQPLSLIHESLNFKLQQKNFFEGERFLFEQQIPEGQVNIDIRVQKLTVPRQQLTLLIMQDAKRLNQHVQQLKLAALGQLSASIAHEIRNPLSSIVQANELTLGSDYEQQQMLQQMIEKQSQRINKIIQSTLDMARHTAPEPTHIHLKTFINTLLKEDLSDIQDQILLDLDTEIAIYFDELHLRQILINLLRNAIRHNAKNHRYIKLQASIKHNSAMIDVLDFGVGISALHAASLFDPFFTTEPKGTGLGLYLSRSLCEANQATLSYSRQDNTTCFRIECPLAEINI</sequence>